<dbReference type="RefSeq" id="WP_206088477.1">
    <property type="nucleotide sequence ID" value="NZ_CP065053.1"/>
</dbReference>
<dbReference type="EMBL" id="CP065053">
    <property type="protein sequence ID" value="QPI48863.1"/>
    <property type="molecule type" value="Genomic_DNA"/>
</dbReference>
<evidence type="ECO:0000313" key="2">
    <source>
        <dbReference type="Proteomes" id="UP000662888"/>
    </source>
</evidence>
<organism evidence="1 2">
    <name type="scientific">Massilia antarctica</name>
    <dbReference type="NCBI Taxonomy" id="2765360"/>
    <lineage>
        <taxon>Bacteria</taxon>
        <taxon>Pseudomonadati</taxon>
        <taxon>Pseudomonadota</taxon>
        <taxon>Betaproteobacteria</taxon>
        <taxon>Burkholderiales</taxon>
        <taxon>Oxalobacteraceae</taxon>
        <taxon>Telluria group</taxon>
        <taxon>Massilia</taxon>
    </lineage>
</organism>
<sequence length="340" mass="37802">MNPKTPPGVDLFISQLGKPLDNIDRAVFSYARQPDFTLPEHSPIGGIFFIKLGFSITFCPPDFYHMSDLLAGHDPIISNVQIYSGDEYYGHVRYTGSLPFGLSFDDGRQAVIGKLGPSAWQFPFVAPFKLERWDMEDTWLLVEYTEDMSAIRMLEIGLKSKKPRPSVLPKILQPEIHTLLATFGKESKAVAAHPGFAGIDLSKVPSIPVPDGRSHEVDALETRGVELYFRASKNSQQAGKNILCGGRYIRKGVTWSAGFDGDLPKGIRFEDTPETVVKKVGSLPVTGKADVLTGYFVWKLPEYLLQVGFSVMEQRVNRIFIAAHPYYAQSLLESPLLAHP</sequence>
<accession>A0AA48WAF1</accession>
<dbReference type="Proteomes" id="UP000662888">
    <property type="component" value="Chromosome"/>
</dbReference>
<name>A0AA48WAF1_9BURK</name>
<keyword evidence="2" id="KW-1185">Reference proteome</keyword>
<gene>
    <name evidence="1" type="ORF">IV454_25730</name>
</gene>
<proteinExistence type="predicted"/>
<reference evidence="1 2" key="1">
    <citation type="submission" date="2020-11" db="EMBL/GenBank/DDBJ databases">
        <authorList>
            <person name="Sun Q."/>
        </authorList>
    </citation>
    <scope>NUCLEOTIDE SEQUENCE [LARGE SCALE GENOMIC DNA]</scope>
    <source>
        <strain evidence="1 2">P8398</strain>
    </source>
</reference>
<evidence type="ECO:0000313" key="1">
    <source>
        <dbReference type="EMBL" id="QPI48863.1"/>
    </source>
</evidence>
<protein>
    <recommendedName>
        <fullName evidence="3">Acetoacetate decarboxylase</fullName>
    </recommendedName>
</protein>
<evidence type="ECO:0008006" key="3">
    <source>
        <dbReference type="Google" id="ProtNLM"/>
    </source>
</evidence>